<evidence type="ECO:0000313" key="2">
    <source>
        <dbReference type="EMBL" id="MBI2052488.1"/>
    </source>
</evidence>
<accession>A0A9D6DR33</accession>
<proteinExistence type="predicted"/>
<dbReference type="AlphaFoldDB" id="A0A9D6DR33"/>
<protein>
    <submittedName>
        <fullName evidence="2">Peptidoglycan DD-metalloendopeptidase family protein</fullName>
    </submittedName>
</protein>
<evidence type="ECO:0000259" key="1">
    <source>
        <dbReference type="Pfam" id="PF01551"/>
    </source>
</evidence>
<dbReference type="InterPro" id="IPR016047">
    <property type="entry name" value="M23ase_b-sheet_dom"/>
</dbReference>
<evidence type="ECO:0000313" key="3">
    <source>
        <dbReference type="Proteomes" id="UP000786662"/>
    </source>
</evidence>
<organism evidence="2 3">
    <name type="scientific">Candidatus Sungiibacteriota bacterium</name>
    <dbReference type="NCBI Taxonomy" id="2750080"/>
    <lineage>
        <taxon>Bacteria</taxon>
        <taxon>Candidatus Sungiibacteriota</taxon>
    </lineage>
</organism>
<dbReference type="Pfam" id="PF01551">
    <property type="entry name" value="Peptidase_M23"/>
    <property type="match status" value="1"/>
</dbReference>
<feature type="non-terminal residue" evidence="2">
    <location>
        <position position="1"/>
    </location>
</feature>
<dbReference type="Proteomes" id="UP000786662">
    <property type="component" value="Unassembled WGS sequence"/>
</dbReference>
<dbReference type="CDD" id="cd12797">
    <property type="entry name" value="M23_peptidase"/>
    <property type="match status" value="1"/>
</dbReference>
<gene>
    <name evidence="2" type="ORF">HYT38_02305</name>
</gene>
<dbReference type="EMBL" id="JACOYY010000066">
    <property type="protein sequence ID" value="MBI2052488.1"/>
    <property type="molecule type" value="Genomic_DNA"/>
</dbReference>
<dbReference type="InterPro" id="IPR011055">
    <property type="entry name" value="Dup_hybrid_motif"/>
</dbReference>
<comment type="caution">
    <text evidence="2">The sequence shown here is derived from an EMBL/GenBank/DDBJ whole genome shotgun (WGS) entry which is preliminary data.</text>
</comment>
<sequence>FGDLELTGIYGHLRLWDVNVKAGQKIGAGEIIGYLGADYSSETDGERKHLHFGLSRQDEVDIRGYVEGLNELKRNWINPSEFLRQINAKAVE</sequence>
<reference evidence="2" key="1">
    <citation type="submission" date="2020-07" db="EMBL/GenBank/DDBJ databases">
        <title>Huge and variable diversity of episymbiotic CPR bacteria and DPANN archaea in groundwater ecosystems.</title>
        <authorList>
            <person name="He C.Y."/>
            <person name="Keren R."/>
            <person name="Whittaker M."/>
            <person name="Farag I.F."/>
            <person name="Doudna J."/>
            <person name="Cate J.H.D."/>
            <person name="Banfield J.F."/>
        </authorList>
    </citation>
    <scope>NUCLEOTIDE SEQUENCE</scope>
    <source>
        <strain evidence="2">NC_groundwater_191_Ag_S-0.1um_45_8</strain>
    </source>
</reference>
<feature type="domain" description="M23ase beta-sheet core" evidence="1">
    <location>
        <begin position="7"/>
        <end position="58"/>
    </location>
</feature>
<dbReference type="Gene3D" id="2.70.70.10">
    <property type="entry name" value="Glucose Permease (Domain IIA)"/>
    <property type="match status" value="1"/>
</dbReference>
<name>A0A9D6DR33_9BACT</name>
<dbReference type="SUPFAM" id="SSF51261">
    <property type="entry name" value="Duplicated hybrid motif"/>
    <property type="match status" value="1"/>
</dbReference>